<comment type="caution">
    <text evidence="2">The sequence shown here is derived from an EMBL/GenBank/DDBJ whole genome shotgun (WGS) entry which is preliminary data.</text>
</comment>
<dbReference type="AlphaFoldDB" id="A0A4Q7KQB2"/>
<gene>
    <name evidence="2" type="ORF">EV193_104229</name>
</gene>
<protein>
    <submittedName>
        <fullName evidence="2">Uncharacterized protein</fullName>
    </submittedName>
</protein>
<dbReference type="EMBL" id="SGWQ01000004">
    <property type="protein sequence ID" value="RZS39018.1"/>
    <property type="molecule type" value="Genomic_DNA"/>
</dbReference>
<keyword evidence="3" id="KW-1185">Reference proteome</keyword>
<evidence type="ECO:0000313" key="3">
    <source>
        <dbReference type="Proteomes" id="UP000294257"/>
    </source>
</evidence>
<reference evidence="2 3" key="1">
    <citation type="submission" date="2019-02" db="EMBL/GenBank/DDBJ databases">
        <title>Genomic Encyclopedia of Type Strains, Phase IV (KMG-IV): sequencing the most valuable type-strain genomes for metagenomic binning, comparative biology and taxonomic classification.</title>
        <authorList>
            <person name="Goeker M."/>
        </authorList>
    </citation>
    <scope>NUCLEOTIDE SEQUENCE [LARGE SCALE GENOMIC DNA]</scope>
    <source>
        <strain evidence="2 3">DSM 101727</strain>
    </source>
</reference>
<name>A0A4Q7KQB2_9PSEU</name>
<dbReference type="Proteomes" id="UP000294257">
    <property type="component" value="Unassembled WGS sequence"/>
</dbReference>
<dbReference type="RefSeq" id="WP_130344610.1">
    <property type="nucleotide sequence ID" value="NZ_SGWQ01000004.1"/>
</dbReference>
<evidence type="ECO:0000313" key="2">
    <source>
        <dbReference type="EMBL" id="RZS39018.1"/>
    </source>
</evidence>
<feature type="region of interest" description="Disordered" evidence="1">
    <location>
        <begin position="183"/>
        <end position="208"/>
    </location>
</feature>
<proteinExistence type="predicted"/>
<organism evidence="2 3">
    <name type="scientific">Herbihabitans rhizosphaerae</name>
    <dbReference type="NCBI Taxonomy" id="1872711"/>
    <lineage>
        <taxon>Bacteria</taxon>
        <taxon>Bacillati</taxon>
        <taxon>Actinomycetota</taxon>
        <taxon>Actinomycetes</taxon>
        <taxon>Pseudonocardiales</taxon>
        <taxon>Pseudonocardiaceae</taxon>
        <taxon>Herbihabitans</taxon>
    </lineage>
</organism>
<accession>A0A4Q7KQB2</accession>
<evidence type="ECO:0000256" key="1">
    <source>
        <dbReference type="SAM" id="MobiDB-lite"/>
    </source>
</evidence>
<dbReference type="OrthoDB" id="3690884at2"/>
<sequence length="208" mass="22273">MRIAMPEAARRITISDPEQAIREYAEIVRELRHGGTDAELEAVATDAVETALAEHAVLMAVVLPADAAPALLTGVDMEGPASFDDSTTDTVTVLRESVENLAGPTVRETVVLHTGLGPAVLAQRVPGVEQVRAREPLSLQLQAFLPEPGTGRMLLLTLACPSAHGWSTHQRLFAEMVASAHVPGTDPELPHRPVPPDDESFETHTYAL</sequence>